<dbReference type="Pfam" id="PF00089">
    <property type="entry name" value="Trypsin"/>
    <property type="match status" value="2"/>
</dbReference>
<evidence type="ECO:0000313" key="8">
    <source>
        <dbReference type="EMBL" id="ETL48162.1"/>
    </source>
</evidence>
<dbReference type="InterPro" id="IPR001254">
    <property type="entry name" value="Trypsin_dom"/>
</dbReference>
<dbReference type="EMBL" id="KI691016">
    <property type="protein sequence ID" value="ETM54446.1"/>
    <property type="molecule type" value="Genomic_DNA"/>
</dbReference>
<dbReference type="Gene3D" id="2.40.10.10">
    <property type="entry name" value="Trypsin-like serine proteases"/>
    <property type="match status" value="2"/>
</dbReference>
<dbReference type="GO" id="GO:0005576">
    <property type="term" value="C:extracellular region"/>
    <property type="evidence" value="ECO:0007669"/>
    <property type="project" value="UniProtKB-SubCell"/>
</dbReference>
<proteinExistence type="predicted"/>
<evidence type="ECO:0000256" key="6">
    <source>
        <dbReference type="ARBA" id="ARBA00023180"/>
    </source>
</evidence>
<dbReference type="VEuPathDB" id="FungiDB:PPTG_07170"/>
<keyword evidence="5" id="KW-1015">Disulfide bond</keyword>
<comment type="subcellular location">
    <subcellularLocation>
        <location evidence="1">Secreted</location>
    </subcellularLocation>
</comment>
<evidence type="ECO:0000259" key="7">
    <source>
        <dbReference type="SMART" id="SM00020"/>
    </source>
</evidence>
<dbReference type="GO" id="GO:0004252">
    <property type="term" value="F:serine-type endopeptidase activity"/>
    <property type="evidence" value="ECO:0007669"/>
    <property type="project" value="InterPro"/>
</dbReference>
<dbReference type="InterPro" id="IPR043504">
    <property type="entry name" value="Peptidase_S1_PA_chymotrypsin"/>
</dbReference>
<dbReference type="GO" id="GO:0006508">
    <property type="term" value="P:proteolysis"/>
    <property type="evidence" value="ECO:0007669"/>
    <property type="project" value="InterPro"/>
</dbReference>
<organism evidence="8 10">
    <name type="scientific">Phytophthora nicotianae</name>
    <name type="common">Potato buckeye rot agent</name>
    <name type="synonym">Phytophthora parasitica</name>
    <dbReference type="NCBI Taxonomy" id="4792"/>
    <lineage>
        <taxon>Eukaryota</taxon>
        <taxon>Sar</taxon>
        <taxon>Stramenopiles</taxon>
        <taxon>Oomycota</taxon>
        <taxon>Peronosporomycetes</taxon>
        <taxon>Peronosporales</taxon>
        <taxon>Peronosporaceae</taxon>
        <taxon>Phytophthora</taxon>
    </lineage>
</organism>
<protein>
    <recommendedName>
        <fullName evidence="7">Peptidase S1 domain-containing protein</fullName>
    </recommendedName>
</protein>
<dbReference type="PANTHER" id="PTHR24276">
    <property type="entry name" value="POLYSERASE-RELATED"/>
    <property type="match status" value="1"/>
</dbReference>
<dbReference type="PANTHER" id="PTHR24276:SF98">
    <property type="entry name" value="FI18310P1-RELATED"/>
    <property type="match status" value="1"/>
</dbReference>
<dbReference type="Proteomes" id="UP000053864">
    <property type="component" value="Unassembled WGS sequence"/>
</dbReference>
<evidence type="ECO:0000313" key="9">
    <source>
        <dbReference type="EMBL" id="ETM54446.1"/>
    </source>
</evidence>
<dbReference type="AlphaFoldDB" id="W2JQY5"/>
<reference evidence="8 10" key="1">
    <citation type="submission" date="2013-11" db="EMBL/GenBank/DDBJ databases">
        <title>The Genome Sequence of Phytophthora parasitica CJ05E6.</title>
        <authorList>
            <consortium name="The Broad Institute Genomics Platform"/>
            <person name="Russ C."/>
            <person name="Tyler B."/>
            <person name="Panabieres F."/>
            <person name="Shan W."/>
            <person name="Tripathy S."/>
            <person name="Grunwald N."/>
            <person name="Machado M."/>
            <person name="Johnson C.S."/>
            <person name="Arredondo F."/>
            <person name="Hong C."/>
            <person name="Coffey M."/>
            <person name="Young S.K."/>
            <person name="Zeng Q."/>
            <person name="Gargeya S."/>
            <person name="Fitzgerald M."/>
            <person name="Abouelleil A."/>
            <person name="Alvarado L."/>
            <person name="Chapman S.B."/>
            <person name="Gainer-Dewar J."/>
            <person name="Goldberg J."/>
            <person name="Griggs A."/>
            <person name="Gujja S."/>
            <person name="Hansen M."/>
            <person name="Howarth C."/>
            <person name="Imamovic A."/>
            <person name="Ireland A."/>
            <person name="Larimer J."/>
            <person name="McCowan C."/>
            <person name="Murphy C."/>
            <person name="Pearson M."/>
            <person name="Poon T.W."/>
            <person name="Priest M."/>
            <person name="Roberts A."/>
            <person name="Saif S."/>
            <person name="Shea T."/>
            <person name="Sykes S."/>
            <person name="Wortman J."/>
            <person name="Nusbaum C."/>
            <person name="Birren B."/>
        </authorList>
    </citation>
    <scope>NUCLEOTIDE SEQUENCE [LARGE SCALE GENOMIC DNA]</scope>
    <source>
        <strain evidence="8 10">CJ05E6</strain>
    </source>
</reference>
<name>W2JQY5_PHYNI</name>
<keyword evidence="4" id="KW-0843">Virulence</keyword>
<evidence type="ECO:0000256" key="1">
    <source>
        <dbReference type="ARBA" id="ARBA00004613"/>
    </source>
</evidence>
<reference evidence="9" key="2">
    <citation type="submission" date="2013-11" db="EMBL/GenBank/DDBJ databases">
        <title>The Genome Sequence of Phytophthora parasitica IAC_01/95.</title>
        <authorList>
            <consortium name="The Broad Institute Genomics Platform"/>
            <person name="Russ C."/>
            <person name="Tyler B."/>
            <person name="Panabieres F."/>
            <person name="Shan W."/>
            <person name="Tripathy S."/>
            <person name="Grunwald N."/>
            <person name="Machado M."/>
            <person name="Johnson C.S."/>
            <person name="Arredondo F."/>
            <person name="Hong C."/>
            <person name="Coffey M."/>
            <person name="Young S.K."/>
            <person name="Zeng Q."/>
            <person name="Gargeya S."/>
            <person name="Fitzgerald M."/>
            <person name="Abouelleil A."/>
            <person name="Alvarado L."/>
            <person name="Chapman S.B."/>
            <person name="Gainer-Dewar J."/>
            <person name="Goldberg J."/>
            <person name="Griggs A."/>
            <person name="Gujja S."/>
            <person name="Hansen M."/>
            <person name="Howarth C."/>
            <person name="Imamovic A."/>
            <person name="Ireland A."/>
            <person name="Larimer J."/>
            <person name="McCowan C."/>
            <person name="Murphy C."/>
            <person name="Pearson M."/>
            <person name="Poon T.W."/>
            <person name="Priest M."/>
            <person name="Roberts A."/>
            <person name="Saif S."/>
            <person name="Shea T."/>
            <person name="Sykes S."/>
            <person name="Wortman J."/>
            <person name="Nusbaum C."/>
            <person name="Birren B."/>
        </authorList>
    </citation>
    <scope>NUCLEOTIDE SEQUENCE [LARGE SCALE GENOMIC DNA]</scope>
    <source>
        <strain evidence="9">IAC_01/95</strain>
    </source>
</reference>
<dbReference type="EMBL" id="KI670996">
    <property type="protein sequence ID" value="ETL48162.1"/>
    <property type="molecule type" value="Genomic_DNA"/>
</dbReference>
<keyword evidence="2" id="KW-0964">Secreted</keyword>
<evidence type="ECO:0000256" key="5">
    <source>
        <dbReference type="ARBA" id="ARBA00023157"/>
    </source>
</evidence>
<accession>W2JQY5</accession>
<sequence length="189" mass="20108">MKAVNAIAISTALVTAITSANQRPIKRELILSGETVPSGTRTYVASLRLRKDSNTLCGGSLITPTHVLTASHWLTLLSGYILAATTAMELKKLERPSSFQPVKLAAADDSDFKPGTVATTMGWGTNAEINGTAVYELQRVDVPLVSDEACAAFATVDSSMVVLEALRIVTRVGVTLVSSQLQVRTCWSV</sequence>
<evidence type="ECO:0000313" key="10">
    <source>
        <dbReference type="Proteomes" id="UP000053864"/>
    </source>
</evidence>
<dbReference type="SMART" id="SM00020">
    <property type="entry name" value="Tryp_SPc"/>
    <property type="match status" value="1"/>
</dbReference>
<gene>
    <name evidence="9" type="ORF">L914_02222</name>
    <name evidence="8" type="ORF">L916_02199</name>
</gene>
<feature type="domain" description="Peptidase S1" evidence="7">
    <location>
        <begin position="29"/>
        <end position="177"/>
    </location>
</feature>
<keyword evidence="3" id="KW-0732">Signal</keyword>
<dbReference type="InterPro" id="IPR050430">
    <property type="entry name" value="Peptidase_S1"/>
</dbReference>
<evidence type="ECO:0000256" key="3">
    <source>
        <dbReference type="ARBA" id="ARBA00022729"/>
    </source>
</evidence>
<dbReference type="Proteomes" id="UP000054532">
    <property type="component" value="Unassembled WGS sequence"/>
</dbReference>
<dbReference type="InterPro" id="IPR009003">
    <property type="entry name" value="Peptidase_S1_PA"/>
</dbReference>
<dbReference type="SUPFAM" id="SSF50494">
    <property type="entry name" value="Trypsin-like serine proteases"/>
    <property type="match status" value="1"/>
</dbReference>
<keyword evidence="6" id="KW-0325">Glycoprotein</keyword>
<evidence type="ECO:0000256" key="4">
    <source>
        <dbReference type="ARBA" id="ARBA00023026"/>
    </source>
</evidence>
<evidence type="ECO:0000256" key="2">
    <source>
        <dbReference type="ARBA" id="ARBA00022525"/>
    </source>
</evidence>